<dbReference type="RefSeq" id="WP_153385028.1">
    <property type="nucleotide sequence ID" value="NZ_VDFO01000001.1"/>
</dbReference>
<accession>A0A5P0ZP50</accession>
<dbReference type="Pfam" id="PF09693">
    <property type="entry name" value="Phage_XkdX"/>
    <property type="match status" value="1"/>
</dbReference>
<dbReference type="OrthoDB" id="2313962at2"/>
<evidence type="ECO:0000313" key="4">
    <source>
        <dbReference type="Proteomes" id="UP000414364"/>
    </source>
</evidence>
<dbReference type="NCBIfam" id="TIGR01669">
    <property type="entry name" value="phage_XkdX"/>
    <property type="match status" value="1"/>
</dbReference>
<gene>
    <name evidence="2" type="ORF">FHL05_00305</name>
    <name evidence="1" type="ORF">FHL06_04365</name>
</gene>
<evidence type="ECO:0000313" key="2">
    <source>
        <dbReference type="EMBL" id="MQS96334.1"/>
    </source>
</evidence>
<dbReference type="Proteomes" id="UP000414364">
    <property type="component" value="Unassembled WGS sequence"/>
</dbReference>
<protein>
    <submittedName>
        <fullName evidence="1">XkdX family protein</fullName>
    </submittedName>
</protein>
<keyword evidence="3" id="KW-1185">Reference proteome</keyword>
<organism evidence="1 4">
    <name type="scientific">Companilactobacillus halodurans</name>
    <dbReference type="NCBI Taxonomy" id="2584183"/>
    <lineage>
        <taxon>Bacteria</taxon>
        <taxon>Bacillati</taxon>
        <taxon>Bacillota</taxon>
        <taxon>Bacilli</taxon>
        <taxon>Lactobacillales</taxon>
        <taxon>Lactobacillaceae</taxon>
        <taxon>Companilactobacillus</taxon>
    </lineage>
</organism>
<sequence length="46" mass="5203">MFDFIKFMYSIGGYRNKDVADFVGIGNIDADQYKEITGEDYKKGAA</sequence>
<reference evidence="3 4" key="1">
    <citation type="journal article" date="2019" name="Syst. Appl. Microbiol.">
        <title>Polyphasic characterization of two novel Lactobacillus spp. isolated from blown salami packages: Description of Lactobacillus halodurans sp. nov. and Lactobacillus salsicarnum sp. nov.</title>
        <authorList>
            <person name="Schuster J.A."/>
            <person name="Klingl A."/>
            <person name="Vogel R.F."/>
            <person name="Ehrmann M.A."/>
        </authorList>
    </citation>
    <scope>NUCLEOTIDE SEQUENCE [LARGE SCALE GENOMIC DNA]</scope>
    <source>
        <strain evidence="2 3">TMW 1.1920</strain>
        <strain evidence="1 4">TMW 1.2172</strain>
    </source>
</reference>
<evidence type="ECO:0000313" key="1">
    <source>
        <dbReference type="EMBL" id="MQS75621.1"/>
    </source>
</evidence>
<dbReference type="AlphaFoldDB" id="A0A5P0ZP50"/>
<proteinExistence type="predicted"/>
<comment type="caution">
    <text evidence="1">The sequence shown here is derived from an EMBL/GenBank/DDBJ whole genome shotgun (WGS) entry which is preliminary data.</text>
</comment>
<name>A0A5P0ZP50_9LACO</name>
<dbReference type="EMBL" id="VDFO01000001">
    <property type="protein sequence ID" value="MQS96334.1"/>
    <property type="molecule type" value="Genomic_DNA"/>
</dbReference>
<dbReference type="Proteomes" id="UP000371423">
    <property type="component" value="Unassembled WGS sequence"/>
</dbReference>
<dbReference type="EMBL" id="VDFP01000006">
    <property type="protein sequence ID" value="MQS75621.1"/>
    <property type="molecule type" value="Genomic_DNA"/>
</dbReference>
<evidence type="ECO:0000313" key="3">
    <source>
        <dbReference type="Proteomes" id="UP000371423"/>
    </source>
</evidence>
<dbReference type="InterPro" id="IPR010022">
    <property type="entry name" value="XkdX"/>
</dbReference>